<dbReference type="GeneID" id="75829341"/>
<evidence type="ECO:0000256" key="3">
    <source>
        <dbReference type="ARBA" id="ARBA00022776"/>
    </source>
</evidence>
<dbReference type="Pfam" id="PF12896">
    <property type="entry name" value="ANAPC4"/>
    <property type="match status" value="1"/>
</dbReference>
<reference evidence="7" key="1">
    <citation type="journal article" date="2021" name="J Fungi (Basel)">
        <title>Genomic and Metabolomic Analyses of the Marine Fungus Emericellopsis cladophorae: Insights into Saltwater Adaptability Mechanisms and Its Biosynthetic Potential.</title>
        <authorList>
            <person name="Goncalves M.F.M."/>
            <person name="Hilario S."/>
            <person name="Van de Peer Y."/>
            <person name="Esteves A.C."/>
            <person name="Alves A."/>
        </authorList>
    </citation>
    <scope>NUCLEOTIDE SEQUENCE</scope>
    <source>
        <strain evidence="7">MUM 19.33</strain>
    </source>
</reference>
<name>A0A9P9XY28_9HYPO</name>
<keyword evidence="2" id="KW-0132">Cell division</keyword>
<dbReference type="InterPro" id="IPR024789">
    <property type="entry name" value="APC4"/>
</dbReference>
<evidence type="ECO:0000256" key="1">
    <source>
        <dbReference type="ARBA" id="ARBA00016067"/>
    </source>
</evidence>
<dbReference type="Proteomes" id="UP001055219">
    <property type="component" value="Unassembled WGS sequence"/>
</dbReference>
<sequence length="602" mass="67788">MAELILYSQTEIEYRVPEGLLVSFLLEDAIVFTLRTGLQFLFEDPKPDDYDQVNVMIVGSTDGRLHLSIHDSFVIGSFPGPGLPGSGSQSPSQLLGLASHMDISTHALLMAETGERPEHFHLVPMDLPFISSVPINLSLLAAKLTTLQTLLRYLKQTQLHMQFEWKSTRELPTRFLRSVEAGLEEMERGPNNIVAALYHTLVTGHAHGPVKEWLVDSLAERGHKRWDKAVVSGLENLRALVHENFLPALERCIIILSRLRGLAHFHDDRADIGFTAAQINKVMDILSCLMLVGNKILLHTMDELDHFKAFSAWLRFQIDRLALSNSEGEELTEREATLNTGKALTYIESYLVYSPLQAYLEEVAEQDRDEAWGYAEQGIPLKDAMRAQIRKLERRQEAKKAVPKVQFLVDFGIHWSNTMFAQIAEAKKRSVRFGTPLRMSLGRKVDLYDTRMHALDTGCMTQAALASKDGSNRVYLFRFELAIKNGISTNTGSYACALDLGDRQTVDIKYLDDNHLAILHVNSVPTSSQSIPFAAYDGTNVPREAIEPRDFTTYQLPPGHKPIRMEIHGKANVRGKIPQRICLLSSNRTTWRTYTLPGVTKE</sequence>
<evidence type="ECO:0000256" key="4">
    <source>
        <dbReference type="ARBA" id="ARBA00022786"/>
    </source>
</evidence>
<evidence type="ECO:0000313" key="8">
    <source>
        <dbReference type="Proteomes" id="UP001055219"/>
    </source>
</evidence>
<reference evidence="7" key="2">
    <citation type="submission" date="2022-07" db="EMBL/GenBank/DDBJ databases">
        <authorList>
            <person name="Goncalves M.F.M."/>
            <person name="Hilario S."/>
            <person name="Van De Peer Y."/>
            <person name="Esteves A.C."/>
            <person name="Alves A."/>
        </authorList>
    </citation>
    <scope>NUCLEOTIDE SEQUENCE</scope>
    <source>
        <strain evidence="7">MUM 19.33</strain>
    </source>
</reference>
<keyword evidence="4" id="KW-0833">Ubl conjugation pathway</keyword>
<dbReference type="GO" id="GO:0034399">
    <property type="term" value="C:nuclear periphery"/>
    <property type="evidence" value="ECO:0007669"/>
    <property type="project" value="TreeGrafter"/>
</dbReference>
<dbReference type="InterPro" id="IPR024790">
    <property type="entry name" value="APC4_long_dom"/>
</dbReference>
<gene>
    <name evidence="7" type="ORF">J7T54_002833</name>
</gene>
<feature type="domain" description="Anaphase-promoting complex subunit 4 long" evidence="6">
    <location>
        <begin position="121"/>
        <end position="322"/>
    </location>
</feature>
<keyword evidence="3" id="KW-0498">Mitosis</keyword>
<dbReference type="GO" id="GO:0070979">
    <property type="term" value="P:protein K11-linked ubiquitination"/>
    <property type="evidence" value="ECO:0007669"/>
    <property type="project" value="TreeGrafter"/>
</dbReference>
<protein>
    <recommendedName>
        <fullName evidence="1">Anaphase-promoting complex subunit 4</fullName>
    </recommendedName>
</protein>
<dbReference type="GO" id="GO:0031145">
    <property type="term" value="P:anaphase-promoting complex-dependent catabolic process"/>
    <property type="evidence" value="ECO:0007669"/>
    <property type="project" value="InterPro"/>
</dbReference>
<dbReference type="EMBL" id="JAGIXG020000045">
    <property type="protein sequence ID" value="KAI6779565.1"/>
    <property type="molecule type" value="Genomic_DNA"/>
</dbReference>
<dbReference type="OrthoDB" id="2110451at2759"/>
<keyword evidence="8" id="KW-1185">Reference proteome</keyword>
<proteinExistence type="predicted"/>
<comment type="caution">
    <text evidence="7">The sequence shown here is derived from an EMBL/GenBank/DDBJ whole genome shotgun (WGS) entry which is preliminary data.</text>
</comment>
<evidence type="ECO:0000313" key="7">
    <source>
        <dbReference type="EMBL" id="KAI6779565.1"/>
    </source>
</evidence>
<accession>A0A9P9XY28</accession>
<dbReference type="PANTHER" id="PTHR13260:SF0">
    <property type="entry name" value="ANAPHASE-PROMOTING COMPLEX SUBUNIT 4"/>
    <property type="match status" value="1"/>
</dbReference>
<evidence type="ECO:0000256" key="5">
    <source>
        <dbReference type="ARBA" id="ARBA00023306"/>
    </source>
</evidence>
<dbReference type="GO" id="GO:0051301">
    <property type="term" value="P:cell division"/>
    <property type="evidence" value="ECO:0007669"/>
    <property type="project" value="UniProtKB-KW"/>
</dbReference>
<organism evidence="7 8">
    <name type="scientific">Emericellopsis cladophorae</name>
    <dbReference type="NCBI Taxonomy" id="2686198"/>
    <lineage>
        <taxon>Eukaryota</taxon>
        <taxon>Fungi</taxon>
        <taxon>Dikarya</taxon>
        <taxon>Ascomycota</taxon>
        <taxon>Pezizomycotina</taxon>
        <taxon>Sordariomycetes</taxon>
        <taxon>Hypocreomycetidae</taxon>
        <taxon>Hypocreales</taxon>
        <taxon>Bionectriaceae</taxon>
        <taxon>Emericellopsis</taxon>
    </lineage>
</organism>
<dbReference type="PANTHER" id="PTHR13260">
    <property type="entry name" value="ANAPHASE PROMOTING COMPLEX SUBUNIT 4 APC4"/>
    <property type="match status" value="1"/>
</dbReference>
<dbReference type="RefSeq" id="XP_051360421.1">
    <property type="nucleotide sequence ID" value="XM_051508546.1"/>
</dbReference>
<evidence type="ECO:0000259" key="6">
    <source>
        <dbReference type="Pfam" id="PF12896"/>
    </source>
</evidence>
<evidence type="ECO:0000256" key="2">
    <source>
        <dbReference type="ARBA" id="ARBA00022618"/>
    </source>
</evidence>
<keyword evidence="5" id="KW-0131">Cell cycle</keyword>
<dbReference type="AlphaFoldDB" id="A0A9P9XY28"/>
<dbReference type="GO" id="GO:0005680">
    <property type="term" value="C:anaphase-promoting complex"/>
    <property type="evidence" value="ECO:0007669"/>
    <property type="project" value="InterPro"/>
</dbReference>